<accession>A0A9Q2CYG3</accession>
<dbReference type="RefSeq" id="WP_183672967.1">
    <property type="nucleotide sequence ID" value="NZ_CBCRYX010000001.1"/>
</dbReference>
<keyword evidence="2" id="KW-0472">Membrane</keyword>
<gene>
    <name evidence="4" type="ORF">HNQ45_000416</name>
</gene>
<evidence type="ECO:0000256" key="1">
    <source>
        <dbReference type="ARBA" id="ARBA00006088"/>
    </source>
</evidence>
<sequence>MKNSLQKHILVIIMLVIILIFIIAFIVSMDYLLEKEEEPMYTFNEALERQISNGTEDLKFSDGYLVPASDDDIKKAMQPDLQSTYQFVELNNRSQVPVEILNELLKDAGVLKGTGEYFLKAEEEHNVNALYLIAHAKVETGNGKSKLAKGIKVDDKTYYNFYGIGAFDVAAIKEGSSYAKKAKWDSKERAIIGGAKFIRHEYFDNNQNTLYDMRWNPNNPGTHLYATDIKWPESISGILEEHYEVAQIKPDFIDSKIYKEEE</sequence>
<dbReference type="GO" id="GO:0004040">
    <property type="term" value="F:amidase activity"/>
    <property type="evidence" value="ECO:0007669"/>
    <property type="project" value="InterPro"/>
</dbReference>
<keyword evidence="2" id="KW-1133">Transmembrane helix</keyword>
<proteinExistence type="inferred from homology"/>
<dbReference type="AlphaFoldDB" id="A0A9Q2CYG3"/>
<protein>
    <submittedName>
        <fullName evidence="4">Beta-N-acetylglucosaminidase</fullName>
    </submittedName>
</protein>
<comment type="caution">
    <text evidence="4">The sequence shown here is derived from an EMBL/GenBank/DDBJ whole genome shotgun (WGS) entry which is preliminary data.</text>
</comment>
<dbReference type="Pfam" id="PF01832">
    <property type="entry name" value="Glucosaminidase"/>
    <property type="match status" value="1"/>
</dbReference>
<feature type="transmembrane region" description="Helical" evidence="2">
    <location>
        <begin position="9"/>
        <end position="33"/>
    </location>
</feature>
<evidence type="ECO:0000256" key="2">
    <source>
        <dbReference type="SAM" id="Phobius"/>
    </source>
</evidence>
<dbReference type="Proteomes" id="UP000579136">
    <property type="component" value="Unassembled WGS sequence"/>
</dbReference>
<dbReference type="Gene3D" id="1.10.530.10">
    <property type="match status" value="1"/>
</dbReference>
<dbReference type="SMART" id="SM00047">
    <property type="entry name" value="LYZ2"/>
    <property type="match status" value="1"/>
</dbReference>
<evidence type="ECO:0000313" key="4">
    <source>
        <dbReference type="EMBL" id="MBB5175546.1"/>
    </source>
</evidence>
<comment type="similarity">
    <text evidence="1">In the N-terminal section; belongs to the N-acetylmuramoyl-L-alanine amidase 2 family.</text>
</comment>
<dbReference type="EMBL" id="JACHHF010000002">
    <property type="protein sequence ID" value="MBB5175546.1"/>
    <property type="molecule type" value="Genomic_DNA"/>
</dbReference>
<evidence type="ECO:0000313" key="5">
    <source>
        <dbReference type="Proteomes" id="UP000579136"/>
    </source>
</evidence>
<dbReference type="InterPro" id="IPR002901">
    <property type="entry name" value="MGlyc_endo_b_GlcNAc-like_dom"/>
</dbReference>
<reference evidence="4 5" key="1">
    <citation type="submission" date="2020-08" db="EMBL/GenBank/DDBJ databases">
        <title>Genomic Encyclopedia of Type Strains, Phase IV (KMG-IV): sequencing the most valuable type-strain genomes for metagenomic binning, comparative biology and taxonomic classification.</title>
        <authorList>
            <person name="Goeker M."/>
        </authorList>
    </citation>
    <scope>NUCLEOTIDE SEQUENCE [LARGE SCALE GENOMIC DNA]</scope>
    <source>
        <strain evidence="4 5">DSM 19163</strain>
    </source>
</reference>
<evidence type="ECO:0000259" key="3">
    <source>
        <dbReference type="SMART" id="SM00047"/>
    </source>
</evidence>
<keyword evidence="5" id="KW-1185">Reference proteome</keyword>
<keyword evidence="2" id="KW-0812">Transmembrane</keyword>
<name>A0A9Q2CYG3_9STAP</name>
<organism evidence="4 5">
    <name type="scientific">Nosocomiicoccus ampullae</name>
    <dbReference type="NCBI Taxonomy" id="489910"/>
    <lineage>
        <taxon>Bacteria</taxon>
        <taxon>Bacillati</taxon>
        <taxon>Bacillota</taxon>
        <taxon>Bacilli</taxon>
        <taxon>Bacillales</taxon>
        <taxon>Staphylococcaceae</taxon>
        <taxon>Nosocomiicoccus</taxon>
    </lineage>
</organism>
<feature type="domain" description="Mannosyl-glycoprotein endo-beta-N-acetylglucosamidase-like" evidence="3">
    <location>
        <begin position="103"/>
        <end position="250"/>
    </location>
</feature>